<dbReference type="EMBL" id="CM037016">
    <property type="protein sequence ID" value="KAH7679824.1"/>
    <property type="molecule type" value="Genomic_DNA"/>
</dbReference>
<keyword evidence="2" id="KW-1185">Reference proteome</keyword>
<proteinExistence type="predicted"/>
<evidence type="ECO:0000313" key="2">
    <source>
        <dbReference type="Proteomes" id="UP000827976"/>
    </source>
</evidence>
<accession>A0ACB7VY98</accession>
<gene>
    <name evidence="1" type="ORF">IHE45_06G083900</name>
</gene>
<reference evidence="2" key="1">
    <citation type="journal article" date="2022" name="Nat. Commun.">
        <title>Chromosome evolution and the genetic basis of agronomically important traits in greater yam.</title>
        <authorList>
            <person name="Bredeson J.V."/>
            <person name="Lyons J.B."/>
            <person name="Oniyinde I.O."/>
            <person name="Okereke N.R."/>
            <person name="Kolade O."/>
            <person name="Nnabue I."/>
            <person name="Nwadili C.O."/>
            <person name="Hribova E."/>
            <person name="Parker M."/>
            <person name="Nwogha J."/>
            <person name="Shu S."/>
            <person name="Carlson J."/>
            <person name="Kariba R."/>
            <person name="Muthemba S."/>
            <person name="Knop K."/>
            <person name="Barton G.J."/>
            <person name="Sherwood A.V."/>
            <person name="Lopez-Montes A."/>
            <person name="Asiedu R."/>
            <person name="Jamnadass R."/>
            <person name="Muchugi A."/>
            <person name="Goodstein D."/>
            <person name="Egesi C.N."/>
            <person name="Featherston J."/>
            <person name="Asfaw A."/>
            <person name="Simpson G.G."/>
            <person name="Dolezel J."/>
            <person name="Hendre P.S."/>
            <person name="Van Deynze A."/>
            <person name="Kumar P.L."/>
            <person name="Obidiegwu J.E."/>
            <person name="Bhattacharjee R."/>
            <person name="Rokhsar D.S."/>
        </authorList>
    </citation>
    <scope>NUCLEOTIDE SEQUENCE [LARGE SCALE GENOMIC DNA]</scope>
    <source>
        <strain evidence="2">cv. TDa95/00328</strain>
    </source>
</reference>
<dbReference type="Proteomes" id="UP000827976">
    <property type="component" value="Chromosome 6"/>
</dbReference>
<name>A0ACB7VY98_DIOAL</name>
<comment type="caution">
    <text evidence="1">The sequence shown here is derived from an EMBL/GenBank/DDBJ whole genome shotgun (WGS) entry which is preliminary data.</text>
</comment>
<evidence type="ECO:0000313" key="1">
    <source>
        <dbReference type="EMBL" id="KAH7679824.1"/>
    </source>
</evidence>
<sequence>MKSGNSHKGIKISVTIIALVSVALILLLWEKTPLISSLIPPETLDVISTETVKLTPDTHLKEYKQLSPNGHQSTVNTLEHQPVAETVKLTPDTHLKEYKQLSPNGHQSSVNTLEHQPVAEAGHVHDVHSVNSSRSPTNSLEPRKDNKDLPKSPAQETGCNYAKGKWVADKKRPLYSGFQCKQWLSSMWACRLMQRKDFSYESFRWQPKDCDMLEFKGSEFLKRMQGKTIALVGDSLGRQQFQSLMCMVTGGKENSEVEDVGSEYGLVQEPGAKRPAGWAYRFPSTNTTILYYWSASLCELEPLNPTDPATNYAMHLDRPVPFLKYYLHKLDVVVLNTGHHWNRGKFNANRWVVYASGKPVKDRKLAMMMNAKNLTVYSVVKWLDSQLLQYPHLKAFFRTISPRHFVNGEWNTGGSCDNTTPLTAGSEVLQDGSFDPGAEGAVKGTKVKLLDITALSELRNEGHISKYGSKVNTGVQDCLHWCLPDTIVNFYHILVKDSP</sequence>
<protein>
    <submittedName>
        <fullName evidence="1">PC-Esterase protein</fullName>
    </submittedName>
</protein>
<organism evidence="1 2">
    <name type="scientific">Dioscorea alata</name>
    <name type="common">Purple yam</name>
    <dbReference type="NCBI Taxonomy" id="55571"/>
    <lineage>
        <taxon>Eukaryota</taxon>
        <taxon>Viridiplantae</taxon>
        <taxon>Streptophyta</taxon>
        <taxon>Embryophyta</taxon>
        <taxon>Tracheophyta</taxon>
        <taxon>Spermatophyta</taxon>
        <taxon>Magnoliopsida</taxon>
        <taxon>Liliopsida</taxon>
        <taxon>Dioscoreales</taxon>
        <taxon>Dioscoreaceae</taxon>
        <taxon>Dioscorea</taxon>
    </lineage>
</organism>